<comment type="catalytic activity">
    <reaction evidence="1 9">
        <text>Endohydrolysis of the N-glycosidic bond at one specific adenosine on the 28S rRNA.</text>
        <dbReference type="EC" id="3.2.2.22"/>
    </reaction>
</comment>
<feature type="signal peptide" evidence="10">
    <location>
        <begin position="1"/>
        <end position="37"/>
    </location>
</feature>
<dbReference type="PRINTS" id="PR00396">
    <property type="entry name" value="SHIGARICIN"/>
</dbReference>
<comment type="function">
    <text evidence="9">The A chain is responsible for inhibiting protein synthesis through the catalytic inactivation of 60S ribosomal subunits by removing adenine from position 4,324 of 28S rRNA. The B chain binds to cell receptors and probably facilitates the entry into the cell of the A chain; B chains are also responsible for cell agglutination (lectin activity).</text>
</comment>
<dbReference type="Gene3D" id="4.10.470.10">
    <property type="entry name" value="Ricin (A Subunit), domain 2"/>
    <property type="match status" value="1"/>
</dbReference>
<evidence type="ECO:0000313" key="13">
    <source>
        <dbReference type="Proteomes" id="UP001141552"/>
    </source>
</evidence>
<keyword evidence="10" id="KW-0732">Signal</keyword>
<dbReference type="PANTHER" id="PTHR33453">
    <property type="match status" value="1"/>
</dbReference>
<evidence type="ECO:0000256" key="9">
    <source>
        <dbReference type="RuleBase" id="RU004915"/>
    </source>
</evidence>
<dbReference type="EC" id="3.2.2.22" evidence="9"/>
<keyword evidence="5 9" id="KW-0611">Plant defense</keyword>
<dbReference type="OrthoDB" id="1642280at2759"/>
<dbReference type="Pfam" id="PF00161">
    <property type="entry name" value="RIP"/>
    <property type="match status" value="1"/>
</dbReference>
<comment type="similarity">
    <text evidence="9">Belongs to the ribosome-inactivating protein family.</text>
</comment>
<dbReference type="SMART" id="SM00458">
    <property type="entry name" value="RICIN"/>
    <property type="match status" value="2"/>
</dbReference>
<dbReference type="GO" id="GO:0017148">
    <property type="term" value="P:negative regulation of translation"/>
    <property type="evidence" value="ECO:0007669"/>
    <property type="project" value="UniProtKB-KW"/>
</dbReference>
<proteinExistence type="inferred from homology"/>
<feature type="domain" description="Ricin B lectin" evidence="11">
    <location>
        <begin position="460"/>
        <end position="586"/>
    </location>
</feature>
<dbReference type="InterPro" id="IPR000772">
    <property type="entry name" value="Ricin_B_lectin"/>
</dbReference>
<dbReference type="InterPro" id="IPR035992">
    <property type="entry name" value="Ricin_B-like_lectins"/>
</dbReference>
<evidence type="ECO:0000256" key="5">
    <source>
        <dbReference type="ARBA" id="ARBA00022821"/>
    </source>
</evidence>
<dbReference type="EMBL" id="JAKUCV010000128">
    <property type="protein sequence ID" value="KAJ4851105.1"/>
    <property type="molecule type" value="Genomic_DNA"/>
</dbReference>
<dbReference type="InterPro" id="IPR001574">
    <property type="entry name" value="Ribosome_inactivat_prot"/>
</dbReference>
<dbReference type="SUPFAM" id="SSF50370">
    <property type="entry name" value="Ricin B-like lectins"/>
    <property type="match status" value="2"/>
</dbReference>
<feature type="chain" id="PRO_5040135153" description="Ribosome-inactivating protein" evidence="10">
    <location>
        <begin position="38"/>
        <end position="587"/>
    </location>
</feature>
<evidence type="ECO:0000256" key="1">
    <source>
        <dbReference type="ARBA" id="ARBA00000237"/>
    </source>
</evidence>
<dbReference type="InterPro" id="IPR017988">
    <property type="entry name" value="Ribosome_inactivat_prot_CS"/>
</dbReference>
<name>A0A9Q0GLD0_9ROSI</name>
<comment type="caution">
    <text evidence="12">The sequence shown here is derived from an EMBL/GenBank/DDBJ whole genome shotgun (WGS) entry which is preliminary data.</text>
</comment>
<keyword evidence="3 9" id="KW-0800">Toxin</keyword>
<reference evidence="12" key="1">
    <citation type="submission" date="2022-02" db="EMBL/GenBank/DDBJ databases">
        <authorList>
            <person name="Henning P.M."/>
            <person name="McCubbin A.G."/>
            <person name="Shore J.S."/>
        </authorList>
    </citation>
    <scope>NUCLEOTIDE SEQUENCE</scope>
    <source>
        <strain evidence="12">F60SS</strain>
        <tissue evidence="12">Leaves</tissue>
    </source>
</reference>
<evidence type="ECO:0000313" key="12">
    <source>
        <dbReference type="EMBL" id="KAJ4851105.1"/>
    </source>
</evidence>
<dbReference type="InterPro" id="IPR016138">
    <property type="entry name" value="Ribosome_inactivat_prot_sub1"/>
</dbReference>
<keyword evidence="4 9" id="KW-0378">Hydrolase</keyword>
<feature type="domain" description="Ricin B lectin" evidence="11">
    <location>
        <begin position="330"/>
        <end position="456"/>
    </location>
</feature>
<evidence type="ECO:0000256" key="7">
    <source>
        <dbReference type="ARBA" id="ARBA00023180"/>
    </source>
</evidence>
<dbReference type="InterPro" id="IPR017989">
    <property type="entry name" value="Ribosome_inactivat_1/2"/>
</dbReference>
<keyword evidence="6" id="KW-1015">Disulfide bond</keyword>
<dbReference type="PROSITE" id="PS50231">
    <property type="entry name" value="RICIN_B_LECTIN"/>
    <property type="match status" value="2"/>
</dbReference>
<evidence type="ECO:0000256" key="10">
    <source>
        <dbReference type="SAM" id="SignalP"/>
    </source>
</evidence>
<evidence type="ECO:0000256" key="8">
    <source>
        <dbReference type="ARBA" id="ARBA00023193"/>
    </source>
</evidence>
<dbReference type="GO" id="GO:0090729">
    <property type="term" value="F:toxin activity"/>
    <property type="evidence" value="ECO:0007669"/>
    <property type="project" value="UniProtKB-KW"/>
</dbReference>
<evidence type="ECO:0000256" key="3">
    <source>
        <dbReference type="ARBA" id="ARBA00022656"/>
    </source>
</evidence>
<dbReference type="PROSITE" id="PS00275">
    <property type="entry name" value="SHIGA_RICIN"/>
    <property type="match status" value="1"/>
</dbReference>
<gene>
    <name evidence="12" type="ORF">Tsubulata_048266</name>
</gene>
<dbReference type="Proteomes" id="UP001141552">
    <property type="component" value="Unassembled WGS sequence"/>
</dbReference>
<dbReference type="Gene3D" id="2.80.10.50">
    <property type="match status" value="2"/>
</dbReference>
<evidence type="ECO:0000259" key="11">
    <source>
        <dbReference type="SMART" id="SM00458"/>
    </source>
</evidence>
<reference evidence="12" key="2">
    <citation type="journal article" date="2023" name="Plants (Basel)">
        <title>Annotation of the Turnera subulata (Passifloraceae) Draft Genome Reveals the S-Locus Evolved after the Divergence of Turneroideae from Passifloroideae in a Stepwise Manner.</title>
        <authorList>
            <person name="Henning P.M."/>
            <person name="Roalson E.H."/>
            <person name="Mir W."/>
            <person name="McCubbin A.G."/>
            <person name="Shore J.S."/>
        </authorList>
    </citation>
    <scope>NUCLEOTIDE SEQUENCE</scope>
    <source>
        <strain evidence="12">F60SS</strain>
    </source>
</reference>
<protein>
    <recommendedName>
        <fullName evidence="9">Ribosome-inactivating protein</fullName>
    </recommendedName>
    <component>
        <recommendedName>
            <fullName evidence="9">Ribosome-inactivating protein chain A</fullName>
        </recommendedName>
        <alternativeName>
            <fullName evidence="9">rRNA N-glycosidase</fullName>
            <ecNumber evidence="9">3.2.2.22</ecNumber>
        </alternativeName>
    </component>
    <component>
        <recommendedName>
            <fullName evidence="9">Ribosome-inactivating protein chain B</fullName>
        </recommendedName>
    </component>
</protein>
<keyword evidence="7" id="KW-0325">Glycoprotein</keyword>
<evidence type="ECO:0000256" key="6">
    <source>
        <dbReference type="ARBA" id="ARBA00023157"/>
    </source>
</evidence>
<dbReference type="CDD" id="cd23444">
    <property type="entry name" value="beta-trefoil_Ricin_RIPs_II_rpt2"/>
    <property type="match status" value="1"/>
</dbReference>
<organism evidence="12 13">
    <name type="scientific">Turnera subulata</name>
    <dbReference type="NCBI Taxonomy" id="218843"/>
    <lineage>
        <taxon>Eukaryota</taxon>
        <taxon>Viridiplantae</taxon>
        <taxon>Streptophyta</taxon>
        <taxon>Embryophyta</taxon>
        <taxon>Tracheophyta</taxon>
        <taxon>Spermatophyta</taxon>
        <taxon>Magnoliopsida</taxon>
        <taxon>eudicotyledons</taxon>
        <taxon>Gunneridae</taxon>
        <taxon>Pentapetalae</taxon>
        <taxon>rosids</taxon>
        <taxon>fabids</taxon>
        <taxon>Malpighiales</taxon>
        <taxon>Passifloraceae</taxon>
        <taxon>Turnera</taxon>
    </lineage>
</organism>
<keyword evidence="8 9" id="KW-0652">Protein synthesis inhibitor</keyword>
<dbReference type="GO" id="GO:0006952">
    <property type="term" value="P:defense response"/>
    <property type="evidence" value="ECO:0007669"/>
    <property type="project" value="UniProtKB-KW"/>
</dbReference>
<dbReference type="InterPro" id="IPR036041">
    <property type="entry name" value="Ribosome-inact_prot_sf"/>
</dbReference>
<dbReference type="Pfam" id="PF00652">
    <property type="entry name" value="Ricin_B_lectin"/>
    <property type="match status" value="2"/>
</dbReference>
<comment type="similarity">
    <text evidence="2">In the N-terminal section; belongs to the ribosome-inactivating protein family. Type 2 RIP subfamily.</text>
</comment>
<dbReference type="InterPro" id="IPR016139">
    <property type="entry name" value="Ribosome_inactivat_prot_sub2"/>
</dbReference>
<sequence>MDTPSNTFSPYTFLRLPGHLATFLLLVAVIGPEPAWGSPLALEEDEYALGLHSYQTVEFTTEDATKESYTEFLGSLRQKLASDYKRHEIPVLPEPYAVADEERFLLVKLTNEPGAGSITVALDVTDANVVAYQAGHESYFFNDASNLAFSNLFTRTEKKKLSFSGQYPELEKAATANRQGIDLGIPALEAAISSLYRSNRTPVNTLARSLMVVMQMISEAARFRYVEQQVRFSNKSGGYGSFRPDQSVLALESNWNLLSSEIQESYQRAFSNVVQLKRSNGETLNVDSVSPILKPHLALLKFLCKSTEPTSTSGLLHMVSDYDDACLTPEPTMKIMGRHGACIDVWYKNYTDGNKISLYKCVPGDTNQVWTFKRDGTIRCNGKCLTTYNFGPQSYIMIFDCDIAPKPTTLWVFDTNGSIVNPVSGLSLSSSLSDSNWFPLSLETRTYATNQGWVPGNNTQPFASQIVGFKDLCLEAKASQVLLQECASGKIQQQWSFYADGTIRPKQNANNCLTSNSQFKGTEISILDCGSFAYAWPSQRWILRNDGAIMNPENGLVMEARESSLNVHGVIISPPTGNPNQKWLPLF</sequence>
<evidence type="ECO:0000256" key="2">
    <source>
        <dbReference type="ARBA" id="ARBA00010414"/>
    </source>
</evidence>
<dbReference type="PANTHER" id="PTHR33453:SF34">
    <property type="entry name" value="RIBOSOME-INACTIVATING PROTEIN"/>
    <property type="match status" value="1"/>
</dbReference>
<dbReference type="Gene3D" id="3.40.420.10">
    <property type="entry name" value="Ricin (A subunit), domain 1"/>
    <property type="match status" value="1"/>
</dbReference>
<dbReference type="GO" id="GO:0030598">
    <property type="term" value="F:rRNA N-glycosylase activity"/>
    <property type="evidence" value="ECO:0007669"/>
    <property type="project" value="UniProtKB-EC"/>
</dbReference>
<evidence type="ECO:0000256" key="4">
    <source>
        <dbReference type="ARBA" id="ARBA00022801"/>
    </source>
</evidence>
<dbReference type="AlphaFoldDB" id="A0A9Q0GLD0"/>
<comment type="subunit">
    <text evidence="9">Might form dimers or tetramers of disulfide-linked A and B chains.</text>
</comment>
<keyword evidence="13" id="KW-1185">Reference proteome</keyword>
<dbReference type="SUPFAM" id="SSF56371">
    <property type="entry name" value="Ribosome inactivating proteins (RIP)"/>
    <property type="match status" value="1"/>
</dbReference>
<accession>A0A9Q0GLD0</accession>